<evidence type="ECO:0000256" key="13">
    <source>
        <dbReference type="ARBA" id="ARBA00065774"/>
    </source>
</evidence>
<comment type="pathway">
    <text evidence="3 14">Cofactor biosynthesis; tetrahydrofolate biosynthesis; 7,8-dihydrofolate from 2-amino-4-hydroxy-6-hydroxymethyl-7,8-dihydropteridine diphosphate and 4-aminobenzoate: step 1/2.</text>
</comment>
<dbReference type="GO" id="GO:0046656">
    <property type="term" value="P:folic acid biosynthetic process"/>
    <property type="evidence" value="ECO:0007669"/>
    <property type="project" value="UniProtKB-KW"/>
</dbReference>
<evidence type="ECO:0000313" key="16">
    <source>
        <dbReference type="EMBL" id="PMC79488.1"/>
    </source>
</evidence>
<evidence type="ECO:0000256" key="2">
    <source>
        <dbReference type="ARBA" id="ARBA00001946"/>
    </source>
</evidence>
<proteinExistence type="inferred from homology"/>
<dbReference type="NCBIfam" id="TIGR01496">
    <property type="entry name" value="DHPS"/>
    <property type="match status" value="1"/>
</dbReference>
<keyword evidence="7 14" id="KW-0808">Transferase</keyword>
<dbReference type="PANTHER" id="PTHR20941:SF1">
    <property type="entry name" value="FOLIC ACID SYNTHESIS PROTEIN FOL1"/>
    <property type="match status" value="1"/>
</dbReference>
<dbReference type="EMBL" id="PNHQ01000014">
    <property type="protein sequence ID" value="PMC79488.1"/>
    <property type="molecule type" value="Genomic_DNA"/>
</dbReference>
<evidence type="ECO:0000256" key="14">
    <source>
        <dbReference type="RuleBase" id="RU361205"/>
    </source>
</evidence>
<keyword evidence="17" id="KW-1185">Reference proteome</keyword>
<protein>
    <recommendedName>
        <fullName evidence="6 14">Dihydropteroate synthase</fullName>
        <shortName evidence="14">DHPS</shortName>
        <ecNumber evidence="5 14">2.5.1.15</ecNumber>
    </recommendedName>
    <alternativeName>
        <fullName evidence="11 14">Dihydropteroate pyrophosphorylase</fullName>
    </alternativeName>
</protein>
<dbReference type="InterPro" id="IPR045031">
    <property type="entry name" value="DHP_synth-like"/>
</dbReference>
<comment type="subunit">
    <text evidence="13">Homodimer or homotrimer.</text>
</comment>
<dbReference type="SUPFAM" id="SSF51717">
    <property type="entry name" value="Dihydropteroate synthetase-like"/>
    <property type="match status" value="1"/>
</dbReference>
<dbReference type="Gene3D" id="3.20.20.20">
    <property type="entry name" value="Dihydropteroate synthase-like"/>
    <property type="match status" value="1"/>
</dbReference>
<dbReference type="InterPro" id="IPR006390">
    <property type="entry name" value="DHP_synth_dom"/>
</dbReference>
<evidence type="ECO:0000256" key="8">
    <source>
        <dbReference type="ARBA" id="ARBA00022723"/>
    </source>
</evidence>
<evidence type="ECO:0000259" key="15">
    <source>
        <dbReference type="PROSITE" id="PS50972"/>
    </source>
</evidence>
<keyword evidence="9 14" id="KW-0460">Magnesium</keyword>
<evidence type="ECO:0000256" key="12">
    <source>
        <dbReference type="ARBA" id="ARBA00053449"/>
    </source>
</evidence>
<comment type="similarity">
    <text evidence="4 14">Belongs to the DHPS family.</text>
</comment>
<name>A0A2N6UD36_9LACT</name>
<dbReference type="GO" id="GO:0046872">
    <property type="term" value="F:metal ion binding"/>
    <property type="evidence" value="ECO:0007669"/>
    <property type="project" value="UniProtKB-KW"/>
</dbReference>
<accession>A0A2N6UD36</accession>
<evidence type="ECO:0000256" key="9">
    <source>
        <dbReference type="ARBA" id="ARBA00022842"/>
    </source>
</evidence>
<dbReference type="AlphaFoldDB" id="A0A2N6UD36"/>
<comment type="function">
    <text evidence="12 14">Catalyzes the condensation of para-aminobenzoate (pABA) with 6-hydroxymethyl-7,8-dihydropterin diphosphate (DHPt-PP) to form 7,8-dihydropteroate (H2Pte), the immediate precursor of folate derivatives.</text>
</comment>
<feature type="domain" description="Pterin-binding" evidence="15">
    <location>
        <begin position="17"/>
        <end position="264"/>
    </location>
</feature>
<evidence type="ECO:0000256" key="7">
    <source>
        <dbReference type="ARBA" id="ARBA00022679"/>
    </source>
</evidence>
<evidence type="ECO:0000256" key="3">
    <source>
        <dbReference type="ARBA" id="ARBA00004763"/>
    </source>
</evidence>
<evidence type="ECO:0000256" key="5">
    <source>
        <dbReference type="ARBA" id="ARBA00012458"/>
    </source>
</evidence>
<dbReference type="PROSITE" id="PS00793">
    <property type="entry name" value="DHPS_2"/>
    <property type="match status" value="1"/>
</dbReference>
<dbReference type="Pfam" id="PF00809">
    <property type="entry name" value="Pterin_bind"/>
    <property type="match status" value="1"/>
</dbReference>
<comment type="caution">
    <text evidence="16">The sequence shown here is derived from an EMBL/GenBank/DDBJ whole genome shotgun (WGS) entry which is preliminary data.</text>
</comment>
<dbReference type="EC" id="2.5.1.15" evidence="5 14"/>
<keyword evidence="10 14" id="KW-0289">Folate biosynthesis</keyword>
<comment type="catalytic activity">
    <reaction evidence="1">
        <text>(7,8-dihydropterin-6-yl)methyl diphosphate + 4-aminobenzoate = 7,8-dihydropteroate + diphosphate</text>
        <dbReference type="Rhea" id="RHEA:19949"/>
        <dbReference type="ChEBI" id="CHEBI:17836"/>
        <dbReference type="ChEBI" id="CHEBI:17839"/>
        <dbReference type="ChEBI" id="CHEBI:33019"/>
        <dbReference type="ChEBI" id="CHEBI:72950"/>
        <dbReference type="EC" id="2.5.1.15"/>
    </reaction>
</comment>
<dbReference type="PROSITE" id="PS50972">
    <property type="entry name" value="PTERIN_BINDING"/>
    <property type="match status" value="1"/>
</dbReference>
<comment type="cofactor">
    <cofactor evidence="2 14">
        <name>Mg(2+)</name>
        <dbReference type="ChEBI" id="CHEBI:18420"/>
    </cofactor>
</comment>
<gene>
    <name evidence="16" type="primary">folP</name>
    <name evidence="16" type="ORF">CJ191_06480</name>
</gene>
<dbReference type="PANTHER" id="PTHR20941">
    <property type="entry name" value="FOLATE SYNTHESIS PROTEINS"/>
    <property type="match status" value="1"/>
</dbReference>
<dbReference type="UniPathway" id="UPA00077">
    <property type="reaction ID" value="UER00156"/>
</dbReference>
<dbReference type="RefSeq" id="WP_102199327.1">
    <property type="nucleotide sequence ID" value="NZ_PNHQ01000014.1"/>
</dbReference>
<evidence type="ECO:0000256" key="6">
    <source>
        <dbReference type="ARBA" id="ARBA00016919"/>
    </source>
</evidence>
<reference evidence="16 17" key="1">
    <citation type="submission" date="2017-09" db="EMBL/GenBank/DDBJ databases">
        <title>Bacterial strain isolated from the female urinary microbiota.</title>
        <authorList>
            <person name="Thomas-White K."/>
            <person name="Kumar N."/>
            <person name="Forster S."/>
            <person name="Putonti C."/>
            <person name="Lawley T."/>
            <person name="Wolfe A.J."/>
        </authorList>
    </citation>
    <scope>NUCLEOTIDE SEQUENCE [LARGE SCALE GENOMIC DNA]</scope>
    <source>
        <strain evidence="16 17">UMB0240</strain>
    </source>
</reference>
<dbReference type="GO" id="GO:0005829">
    <property type="term" value="C:cytosol"/>
    <property type="evidence" value="ECO:0007669"/>
    <property type="project" value="TreeGrafter"/>
</dbReference>
<dbReference type="OrthoDB" id="9811744at2"/>
<dbReference type="Proteomes" id="UP000235701">
    <property type="component" value="Unassembled WGS sequence"/>
</dbReference>
<evidence type="ECO:0000256" key="10">
    <source>
        <dbReference type="ARBA" id="ARBA00022909"/>
    </source>
</evidence>
<evidence type="ECO:0000256" key="1">
    <source>
        <dbReference type="ARBA" id="ARBA00000012"/>
    </source>
</evidence>
<organism evidence="16 17">
    <name type="scientific">Aerococcus viridans</name>
    <dbReference type="NCBI Taxonomy" id="1377"/>
    <lineage>
        <taxon>Bacteria</taxon>
        <taxon>Bacillati</taxon>
        <taxon>Bacillota</taxon>
        <taxon>Bacilli</taxon>
        <taxon>Lactobacillales</taxon>
        <taxon>Aerococcaceae</taxon>
        <taxon>Aerococcus</taxon>
    </lineage>
</organism>
<dbReference type="InterPro" id="IPR011005">
    <property type="entry name" value="Dihydropteroate_synth-like_sf"/>
</dbReference>
<dbReference type="FunFam" id="3.20.20.20:FF:000006">
    <property type="entry name" value="Dihydropteroate synthase"/>
    <property type="match status" value="1"/>
</dbReference>
<dbReference type="InterPro" id="IPR000489">
    <property type="entry name" value="Pterin-binding_dom"/>
</dbReference>
<dbReference type="CDD" id="cd00739">
    <property type="entry name" value="DHPS"/>
    <property type="match status" value="1"/>
</dbReference>
<evidence type="ECO:0000313" key="17">
    <source>
        <dbReference type="Proteomes" id="UP000235701"/>
    </source>
</evidence>
<dbReference type="GO" id="GO:0046654">
    <property type="term" value="P:tetrahydrofolate biosynthetic process"/>
    <property type="evidence" value="ECO:0007669"/>
    <property type="project" value="UniProtKB-UniPathway"/>
</dbReference>
<sequence length="279" mass="30400">MYIKRLNKTFNFPSDHTWIMGILNVTPDSFSDGGAYLASDDMIAQVKKMVSEGVDIIDVGGESTRPGHVPVTLEEELKRVVPAVKAIREVSDVIISVDTWKAEVARQALEAGADIINDQWAATREPEIAKVCADFDAPLILMHNRETYKPYQNMMDEMKTDLQASIEIARKQGMRDDQLILDPGVGFAKTADDNLLAIQGLQELASFGMPILLATSRKGFLGKLVDVPANERDVVTAATTVSGILSGADMVRVHNVKVNKEAAVVADAIKRGQVAPLAR</sequence>
<evidence type="ECO:0000256" key="4">
    <source>
        <dbReference type="ARBA" id="ARBA00009503"/>
    </source>
</evidence>
<keyword evidence="8 14" id="KW-0479">Metal-binding</keyword>
<dbReference type="GO" id="GO:0004156">
    <property type="term" value="F:dihydropteroate synthase activity"/>
    <property type="evidence" value="ECO:0007669"/>
    <property type="project" value="UniProtKB-EC"/>
</dbReference>
<dbReference type="PROSITE" id="PS00792">
    <property type="entry name" value="DHPS_1"/>
    <property type="match status" value="1"/>
</dbReference>
<evidence type="ECO:0000256" key="11">
    <source>
        <dbReference type="ARBA" id="ARBA00030193"/>
    </source>
</evidence>